<keyword evidence="1" id="KW-1133">Transmembrane helix</keyword>
<dbReference type="PANTHER" id="PTHR30093:SF2">
    <property type="entry name" value="TYPE II SECRETION SYSTEM PROTEIN H"/>
    <property type="match status" value="1"/>
</dbReference>
<dbReference type="InterPro" id="IPR045584">
    <property type="entry name" value="Pilin-like"/>
</dbReference>
<dbReference type="AlphaFoldDB" id="A0A5C6CXE0"/>
<accession>A0A5C6CXE0</accession>
<dbReference type="Gene3D" id="3.30.700.10">
    <property type="entry name" value="Glycoprotein, Type 4 Pilin"/>
    <property type="match status" value="1"/>
</dbReference>
<name>A0A5C6CXE0_9BACT</name>
<keyword evidence="1" id="KW-0472">Membrane</keyword>
<dbReference type="SUPFAM" id="SSF54523">
    <property type="entry name" value="Pili subunits"/>
    <property type="match status" value="1"/>
</dbReference>
<proteinExistence type="predicted"/>
<feature type="domain" description="DUF1559" evidence="2">
    <location>
        <begin position="37"/>
        <end position="322"/>
    </location>
</feature>
<dbReference type="Proteomes" id="UP000318437">
    <property type="component" value="Unassembled WGS sequence"/>
</dbReference>
<keyword evidence="4" id="KW-1185">Reference proteome</keyword>
<dbReference type="PANTHER" id="PTHR30093">
    <property type="entry name" value="GENERAL SECRETION PATHWAY PROTEIN G"/>
    <property type="match status" value="1"/>
</dbReference>
<protein>
    <recommendedName>
        <fullName evidence="2">DUF1559 domain-containing protein</fullName>
    </recommendedName>
</protein>
<evidence type="ECO:0000259" key="2">
    <source>
        <dbReference type="Pfam" id="PF07596"/>
    </source>
</evidence>
<evidence type="ECO:0000313" key="3">
    <source>
        <dbReference type="EMBL" id="TWU28131.1"/>
    </source>
</evidence>
<sequence>MDLCQPISKRRAFSLVELLVVIAIIGVLTALLLPAVQSARESARRSTCLNHLRQLALAMQSYETATGHLPSGSVAQQDPSDPATPHTFYRWSAFAQILPQLESSAIRAQLDLSLPMYRKDFSTPEKNLPALGQVIPLMLCPSDRQERVQEQFGPTNYAACSGSGNDGGSPLTADGVFFINSNIRLADIADGTSNTIYLAECLLGQPVAPLSKRQEIDERFAYVFATAAPLTQSSCDGSGLFNYTTPSSFSWANGEFRSSLYNHYRIPNSVEFDCVSAKLLAPITERYAAFGWRTARSLHPGGVNAARADGSAGFFANDINPQTWRFLSTRYGEE</sequence>
<dbReference type="NCBIfam" id="TIGR02532">
    <property type="entry name" value="IV_pilin_GFxxxE"/>
    <property type="match status" value="1"/>
</dbReference>
<keyword evidence="1" id="KW-0812">Transmembrane</keyword>
<organism evidence="3 4">
    <name type="scientific">Bythopirellula polymerisocia</name>
    <dbReference type="NCBI Taxonomy" id="2528003"/>
    <lineage>
        <taxon>Bacteria</taxon>
        <taxon>Pseudomonadati</taxon>
        <taxon>Planctomycetota</taxon>
        <taxon>Planctomycetia</taxon>
        <taxon>Pirellulales</taxon>
        <taxon>Lacipirellulaceae</taxon>
        <taxon>Bythopirellula</taxon>
    </lineage>
</organism>
<dbReference type="InterPro" id="IPR012902">
    <property type="entry name" value="N_methyl_site"/>
</dbReference>
<evidence type="ECO:0000313" key="4">
    <source>
        <dbReference type="Proteomes" id="UP000318437"/>
    </source>
</evidence>
<reference evidence="3 4" key="1">
    <citation type="submission" date="2019-02" db="EMBL/GenBank/DDBJ databases">
        <title>Deep-cultivation of Planctomycetes and their phenomic and genomic characterization uncovers novel biology.</title>
        <authorList>
            <person name="Wiegand S."/>
            <person name="Jogler M."/>
            <person name="Boedeker C."/>
            <person name="Pinto D."/>
            <person name="Vollmers J."/>
            <person name="Rivas-Marin E."/>
            <person name="Kohn T."/>
            <person name="Peeters S.H."/>
            <person name="Heuer A."/>
            <person name="Rast P."/>
            <person name="Oberbeckmann S."/>
            <person name="Bunk B."/>
            <person name="Jeske O."/>
            <person name="Meyerdierks A."/>
            <person name="Storesund J.E."/>
            <person name="Kallscheuer N."/>
            <person name="Luecker S."/>
            <person name="Lage O.M."/>
            <person name="Pohl T."/>
            <person name="Merkel B.J."/>
            <person name="Hornburger P."/>
            <person name="Mueller R.-W."/>
            <person name="Bruemmer F."/>
            <person name="Labrenz M."/>
            <person name="Spormann A.M."/>
            <person name="Op Den Camp H."/>
            <person name="Overmann J."/>
            <person name="Amann R."/>
            <person name="Jetten M.S.M."/>
            <person name="Mascher T."/>
            <person name="Medema M.H."/>
            <person name="Devos D.P."/>
            <person name="Kaster A.-K."/>
            <person name="Ovreas L."/>
            <person name="Rohde M."/>
            <person name="Galperin M.Y."/>
            <person name="Jogler C."/>
        </authorList>
    </citation>
    <scope>NUCLEOTIDE SEQUENCE [LARGE SCALE GENOMIC DNA]</scope>
    <source>
        <strain evidence="3 4">Pla144</strain>
    </source>
</reference>
<dbReference type="EMBL" id="SJPS01000002">
    <property type="protein sequence ID" value="TWU28131.1"/>
    <property type="molecule type" value="Genomic_DNA"/>
</dbReference>
<dbReference type="Pfam" id="PF07963">
    <property type="entry name" value="N_methyl"/>
    <property type="match status" value="1"/>
</dbReference>
<dbReference type="Pfam" id="PF07596">
    <property type="entry name" value="SBP_bac_10"/>
    <property type="match status" value="1"/>
</dbReference>
<gene>
    <name evidence="3" type="ORF">Pla144_14180</name>
</gene>
<dbReference type="InterPro" id="IPR011453">
    <property type="entry name" value="DUF1559"/>
</dbReference>
<feature type="transmembrane region" description="Helical" evidence="1">
    <location>
        <begin position="12"/>
        <end position="36"/>
    </location>
</feature>
<evidence type="ECO:0000256" key="1">
    <source>
        <dbReference type="SAM" id="Phobius"/>
    </source>
</evidence>
<comment type="caution">
    <text evidence="3">The sequence shown here is derived from an EMBL/GenBank/DDBJ whole genome shotgun (WGS) entry which is preliminary data.</text>
</comment>